<protein>
    <submittedName>
        <fullName evidence="4">Alpha-mannosidase</fullName>
    </submittedName>
</protein>
<dbReference type="Pfam" id="PF07748">
    <property type="entry name" value="Glyco_hydro_38C"/>
    <property type="match status" value="1"/>
</dbReference>
<dbReference type="InterPro" id="IPR011330">
    <property type="entry name" value="Glyco_hydro/deAcase_b/a-brl"/>
</dbReference>
<dbReference type="GO" id="GO:0009313">
    <property type="term" value="P:oligosaccharide catabolic process"/>
    <property type="evidence" value="ECO:0007669"/>
    <property type="project" value="TreeGrafter"/>
</dbReference>
<dbReference type="Gene3D" id="2.60.40.1180">
    <property type="entry name" value="Golgi alpha-mannosidase II"/>
    <property type="match status" value="1"/>
</dbReference>
<organism evidence="4 6">
    <name type="scientific">Flagellimonas aequoris</name>
    <dbReference type="NCBI Taxonomy" id="2306997"/>
    <lineage>
        <taxon>Bacteria</taxon>
        <taxon>Pseudomonadati</taxon>
        <taxon>Bacteroidota</taxon>
        <taxon>Flavobacteriia</taxon>
        <taxon>Flavobacteriales</taxon>
        <taxon>Flavobacteriaceae</taxon>
        <taxon>Flagellimonas</taxon>
    </lineage>
</organism>
<gene>
    <name evidence="4" type="ORF">D2U88_07110</name>
    <name evidence="5" type="ORF">FQ019_07055</name>
</gene>
<dbReference type="InterPro" id="IPR013780">
    <property type="entry name" value="Glyco_hydro_b"/>
</dbReference>
<dbReference type="OrthoDB" id="9772207at2"/>
<evidence type="ECO:0000313" key="7">
    <source>
        <dbReference type="Proteomes" id="UP000321528"/>
    </source>
</evidence>
<proteinExistence type="predicted"/>
<sequence length="898" mass="101501">MKKTISLLALVYCFIGINSIDAQETLKCDGETYDLLKSLSESKLSKGNILLFVTTHEDIAWLDEPEICKIDRDEKWLTPYLEKLKSTTDFKMDIEQSSIVMEYLHRHPEERENIVNFIDQGRIGIGGAYVQTYEGMYSGESLSRQFYFGKKWMEDSLNGYQAKTYYNVDVPGRTMQMPQLASKAGIDHFVFSRHIKGLFNWESPDGTKVTCYSPGNHYMDFYNLLGMEEPEGIKKMAKDAVDWYKVYNNKSQDHPVMPVMLNYEFIWNQKPVENLEPFIGRWNGIGYIESEGRKKLKVKLPKIVYSTADEFFAKVEKTTVPQKTIKGERPNMWVYIHGASHQKALKASREGDILMTQAEKFATANAMIEGSFKKYPERKLQNAWESKIYPDHGWGGKGGDVTDNVFLQKFLFAKSEAEQIVRSSIKDIAGKIGFETTKGIPIVVFNSLSWDRTDRVDFSIKFDEGETTGIELSDLDNNPIPVQLSNLEHYSDGSIKAVMVHFIANDVPSVGYSTYYLKKALPNPQLSGNGFNETLENKFYRLEFGNGGLTQIHDKELNRDLIESGKFKAGEIFELSSDGNGAGEFSEVQQANTDYFDQLGTSKTNWKIQEIGPVYTSVVMRQPMKDAVVEMSIKLYHNIKKIDFDVDLLNWNGTMFREFRIAFPLKMDNGKVTYEVPFGAVTVGQDELKGTGGEFYKGEVSKIHPRAIGNWISASDSGYGVTLASTVASADWGDPTDSLNTKVVLQPILLASRKSCHHEGNDYHQTGDHNFSFSLTSHTPGWQEGRQFGNQHNEKILTVVGPSSYKDGGLPERLSFFSTGSDNIVISTVKKAENDNESVIRIFEADGIGTEARISVFKPVEKAWQTTLIEEPKNELKVGDAMMYLKMGHNAIETIKFE</sequence>
<dbReference type="InterPro" id="IPR011013">
    <property type="entry name" value="Gal_mutarotase_sf_dom"/>
</dbReference>
<feature type="domain" description="Glycoside hydrolase family 38 N-terminal" evidence="1">
    <location>
        <begin position="54"/>
        <end position="320"/>
    </location>
</feature>
<dbReference type="Pfam" id="PF17677">
    <property type="entry name" value="Glyco_hydro38C2"/>
    <property type="match status" value="1"/>
</dbReference>
<dbReference type="EMBL" id="VNWL01000016">
    <property type="protein sequence ID" value="TXK03091.1"/>
    <property type="molecule type" value="Genomic_DNA"/>
</dbReference>
<dbReference type="Proteomes" id="UP000284189">
    <property type="component" value="Unassembled WGS sequence"/>
</dbReference>
<dbReference type="Gene3D" id="2.70.98.30">
    <property type="entry name" value="Golgi alpha-mannosidase II, domain 4"/>
    <property type="match status" value="1"/>
</dbReference>
<dbReference type="SUPFAM" id="SSF88713">
    <property type="entry name" value="Glycoside hydrolase/deacetylase"/>
    <property type="match status" value="1"/>
</dbReference>
<name>A0A418N957_9FLAO</name>
<comment type="caution">
    <text evidence="4">The sequence shown here is derived from an EMBL/GenBank/DDBJ whole genome shotgun (WGS) entry which is preliminary data.</text>
</comment>
<accession>A0A418N957</accession>
<dbReference type="GO" id="GO:0004559">
    <property type="term" value="F:alpha-mannosidase activity"/>
    <property type="evidence" value="ECO:0007669"/>
    <property type="project" value="InterPro"/>
</dbReference>
<evidence type="ECO:0000259" key="3">
    <source>
        <dbReference type="Pfam" id="PF17677"/>
    </source>
</evidence>
<dbReference type="RefSeq" id="WP_119639689.1">
    <property type="nucleotide sequence ID" value="NZ_QXFJ01000017.1"/>
</dbReference>
<reference evidence="5 7" key="2">
    <citation type="submission" date="2019-07" db="EMBL/GenBank/DDBJ databases">
        <title>Draft genome of two Muricauda strains isolated from deep sea.</title>
        <authorList>
            <person name="Sun C."/>
        </authorList>
    </citation>
    <scope>NUCLEOTIDE SEQUENCE [LARGE SCALE GENOMIC DNA]</scope>
    <source>
        <strain evidence="5 7">NH166</strain>
    </source>
</reference>
<dbReference type="GO" id="GO:0006013">
    <property type="term" value="P:mannose metabolic process"/>
    <property type="evidence" value="ECO:0007669"/>
    <property type="project" value="InterPro"/>
</dbReference>
<dbReference type="Gene3D" id="3.20.110.10">
    <property type="entry name" value="Glycoside hydrolase 38, N terminal domain"/>
    <property type="match status" value="1"/>
</dbReference>
<dbReference type="AlphaFoldDB" id="A0A418N957"/>
<dbReference type="Proteomes" id="UP000321528">
    <property type="component" value="Unassembled WGS sequence"/>
</dbReference>
<reference evidence="4 6" key="1">
    <citation type="submission" date="2018-08" db="EMBL/GenBank/DDBJ databases">
        <title>Proposal of Muricauda 72 sp.nov. and Muricauda NH166 sp.nov., isolated from seawater.</title>
        <authorList>
            <person name="Cheng H."/>
            <person name="Wu Y.-H."/>
            <person name="Guo L.-L."/>
            <person name="Xu X.-W."/>
        </authorList>
    </citation>
    <scope>NUCLEOTIDE SEQUENCE [LARGE SCALE GENOMIC DNA]</scope>
    <source>
        <strain evidence="4 6">NH166</strain>
    </source>
</reference>
<evidence type="ECO:0000259" key="1">
    <source>
        <dbReference type="Pfam" id="PF01074"/>
    </source>
</evidence>
<dbReference type="EMBL" id="QXFJ01000017">
    <property type="protein sequence ID" value="RIV71526.1"/>
    <property type="molecule type" value="Genomic_DNA"/>
</dbReference>
<evidence type="ECO:0000313" key="5">
    <source>
        <dbReference type="EMBL" id="TXK03091.1"/>
    </source>
</evidence>
<dbReference type="InterPro" id="IPR000602">
    <property type="entry name" value="Glyco_hydro_38_N"/>
</dbReference>
<dbReference type="PANTHER" id="PTHR46017">
    <property type="entry name" value="ALPHA-MANNOSIDASE 2C1"/>
    <property type="match status" value="1"/>
</dbReference>
<dbReference type="PANTHER" id="PTHR46017:SF1">
    <property type="entry name" value="ALPHA-MANNOSIDASE 2C1"/>
    <property type="match status" value="1"/>
</dbReference>
<dbReference type="InterPro" id="IPR027291">
    <property type="entry name" value="Glyco_hydro_38_N_sf"/>
</dbReference>
<dbReference type="SUPFAM" id="SSF74650">
    <property type="entry name" value="Galactose mutarotase-like"/>
    <property type="match status" value="1"/>
</dbReference>
<evidence type="ECO:0000259" key="2">
    <source>
        <dbReference type="Pfam" id="PF07748"/>
    </source>
</evidence>
<dbReference type="Pfam" id="PF01074">
    <property type="entry name" value="Glyco_hydro_38N"/>
    <property type="match status" value="1"/>
</dbReference>
<dbReference type="InterPro" id="IPR041147">
    <property type="entry name" value="GH38_C"/>
</dbReference>
<dbReference type="InterPro" id="IPR011682">
    <property type="entry name" value="Glyco_hydro_38_C"/>
</dbReference>
<dbReference type="Gene3D" id="2.60.40.2220">
    <property type="match status" value="1"/>
</dbReference>
<feature type="domain" description="Glycosyl hydrolase family 38 C-terminal" evidence="2">
    <location>
        <begin position="535"/>
        <end position="725"/>
    </location>
</feature>
<keyword evidence="7" id="KW-1185">Reference proteome</keyword>
<evidence type="ECO:0000313" key="6">
    <source>
        <dbReference type="Proteomes" id="UP000284189"/>
    </source>
</evidence>
<dbReference type="GO" id="GO:0030246">
    <property type="term" value="F:carbohydrate binding"/>
    <property type="evidence" value="ECO:0007669"/>
    <property type="project" value="InterPro"/>
</dbReference>
<evidence type="ECO:0000313" key="4">
    <source>
        <dbReference type="EMBL" id="RIV71526.1"/>
    </source>
</evidence>
<feature type="domain" description="Glycosyl hydrolases family 38 C-terminal" evidence="3">
    <location>
        <begin position="823"/>
        <end position="892"/>
    </location>
</feature>